<dbReference type="GO" id="GO:1902600">
    <property type="term" value="P:proton transmembrane transport"/>
    <property type="evidence" value="ECO:0007669"/>
    <property type="project" value="InterPro"/>
</dbReference>
<dbReference type="InterPro" id="IPR003148">
    <property type="entry name" value="RCK_N"/>
</dbReference>
<gene>
    <name evidence="12" type="ORF">HQ394_13775</name>
</gene>
<keyword evidence="5 9" id="KW-0812">Transmembrane</keyword>
<feature type="transmembrane region" description="Helical" evidence="9">
    <location>
        <begin position="31"/>
        <end position="51"/>
    </location>
</feature>
<feature type="transmembrane region" description="Helical" evidence="9">
    <location>
        <begin position="366"/>
        <end position="388"/>
    </location>
</feature>
<feature type="transmembrane region" description="Helical" evidence="9">
    <location>
        <begin position="57"/>
        <end position="80"/>
    </location>
</feature>
<evidence type="ECO:0000256" key="5">
    <source>
        <dbReference type="ARBA" id="ARBA00022692"/>
    </source>
</evidence>
<keyword evidence="4" id="KW-1003">Cell membrane</keyword>
<evidence type="ECO:0000256" key="7">
    <source>
        <dbReference type="ARBA" id="ARBA00023065"/>
    </source>
</evidence>
<dbReference type="RefSeq" id="WP_190260682.1">
    <property type="nucleotide sequence ID" value="NZ_CP053923.1"/>
</dbReference>
<feature type="transmembrane region" description="Helical" evidence="9">
    <location>
        <begin position="246"/>
        <end position="266"/>
    </location>
</feature>
<feature type="transmembrane region" description="Helical" evidence="9">
    <location>
        <begin position="223"/>
        <end position="240"/>
    </location>
</feature>
<evidence type="ECO:0000313" key="12">
    <source>
        <dbReference type="EMBL" id="QNT70196.1"/>
    </source>
</evidence>
<protein>
    <submittedName>
        <fullName evidence="12">Sodium:proton antiporter</fullName>
    </submittedName>
</protein>
<dbReference type="InterPro" id="IPR038770">
    <property type="entry name" value="Na+/solute_symporter_sf"/>
</dbReference>
<feature type="transmembrane region" description="Helical" evidence="9">
    <location>
        <begin position="303"/>
        <end position="326"/>
    </location>
</feature>
<feature type="transmembrane region" description="Helical" evidence="9">
    <location>
        <begin position="189"/>
        <end position="211"/>
    </location>
</feature>
<accession>A0A7H1N3B0</accession>
<dbReference type="PANTHER" id="PTHR32507:SF0">
    <property type="entry name" value="NA(+)_H(+) ANTIPORTER 2-RELATED"/>
    <property type="match status" value="1"/>
</dbReference>
<dbReference type="Pfam" id="PF02254">
    <property type="entry name" value="TrkA_N"/>
    <property type="match status" value="1"/>
</dbReference>
<evidence type="ECO:0000256" key="9">
    <source>
        <dbReference type="SAM" id="Phobius"/>
    </source>
</evidence>
<dbReference type="GO" id="GO:0005886">
    <property type="term" value="C:plasma membrane"/>
    <property type="evidence" value="ECO:0007669"/>
    <property type="project" value="UniProtKB-SubCell"/>
</dbReference>
<comment type="subcellular location">
    <subcellularLocation>
        <location evidence="1">Cell membrane</location>
        <topology evidence="1">Multi-pass membrane protein</topology>
    </subcellularLocation>
</comment>
<name>A0A7H1N3B0_9PROT</name>
<feature type="domain" description="Cation/H+ exchanger transmembrane" evidence="10">
    <location>
        <begin position="17"/>
        <end position="388"/>
    </location>
</feature>
<feature type="transmembrane region" description="Helical" evidence="9">
    <location>
        <begin position="333"/>
        <end position="354"/>
    </location>
</feature>
<feature type="domain" description="RCK N-terminal" evidence="11">
    <location>
        <begin position="402"/>
        <end position="485"/>
    </location>
</feature>
<sequence length="612" mass="65013">MEKSLLVVLALVVLVGVGSQWLAWRLRVPAIVLMLVAGLLMGPVFGVISPAQHFGPLLQPIVAAAVAIILFDGGLSLNLHELREAGPGVRRLVLLVAPISWILGALAGHYVAGLAWPVAFLFAGILVVTGPTVIMPLLRHARLQPRVASLLKWEGIVNDPIGALLAVLVFEFLSVAHTAVSLGEASTRLLITVAVVAVVSFLIGRGMIMLFNRGHAPEYLRSAVLLSVVLGCYVVANALYHETGLLAVTVLGMTLANGGLVGLAEVRRFKESLATLLLASVFVLLTASLRLDDIMSLDPRALAFVAVMLFLVRPASVWLGTIGAGLPWQERALVGWIAPRGIVAVAVTGLFAPALVGLGHADASRLVPLAFAMVFATVILHGFSIVTLGRRLGLADAGGTSVLILGASPWSVDLARALTDVGLDATIADPSRHRLRTARLAGVSTYFGEVLSEAAFWQMEVSRFDYLLAVTDNDAYNALACAQFAPEIGRNRVMRLKHAESEAAHRTTIALDGGLLTIGNGDYDLLVQRSREGWTFSRTKLTETYGLERYLQDRPAAAELFAVAHPSGRVQFLAGDDSLDAAAGDVILAFTPAKIATDSKAKHNKQADSHST</sequence>
<evidence type="ECO:0000313" key="13">
    <source>
        <dbReference type="Proteomes" id="UP000516369"/>
    </source>
</evidence>
<keyword evidence="3" id="KW-0050">Antiport</keyword>
<evidence type="ECO:0000259" key="10">
    <source>
        <dbReference type="Pfam" id="PF00999"/>
    </source>
</evidence>
<dbReference type="SUPFAM" id="SSF51735">
    <property type="entry name" value="NAD(P)-binding Rossmann-fold domains"/>
    <property type="match status" value="1"/>
</dbReference>
<organism evidence="12 13">
    <name type="scientific">Defluviicoccus vanus</name>
    <dbReference type="NCBI Taxonomy" id="111831"/>
    <lineage>
        <taxon>Bacteria</taxon>
        <taxon>Pseudomonadati</taxon>
        <taxon>Pseudomonadota</taxon>
        <taxon>Alphaproteobacteria</taxon>
        <taxon>Rhodospirillales</taxon>
        <taxon>Rhodospirillaceae</taxon>
        <taxon>Defluviicoccus</taxon>
    </lineage>
</organism>
<dbReference type="Proteomes" id="UP000516369">
    <property type="component" value="Chromosome"/>
</dbReference>
<dbReference type="AlphaFoldDB" id="A0A7H1N3B0"/>
<dbReference type="GO" id="GO:0006813">
    <property type="term" value="P:potassium ion transport"/>
    <property type="evidence" value="ECO:0007669"/>
    <property type="project" value="InterPro"/>
</dbReference>
<evidence type="ECO:0000259" key="11">
    <source>
        <dbReference type="Pfam" id="PF02254"/>
    </source>
</evidence>
<evidence type="ECO:0000256" key="8">
    <source>
        <dbReference type="ARBA" id="ARBA00023136"/>
    </source>
</evidence>
<reference evidence="12 13" key="1">
    <citation type="submission" date="2020-05" db="EMBL/GenBank/DDBJ databases">
        <title>Complete closed genome sequence of Defluviicoccus vanus.</title>
        <authorList>
            <person name="Bessarab I."/>
            <person name="Arumugam K."/>
            <person name="Maszenan A.M."/>
            <person name="Seviour R.J."/>
            <person name="Williams R.B."/>
        </authorList>
    </citation>
    <scope>NUCLEOTIDE SEQUENCE [LARGE SCALE GENOMIC DNA]</scope>
    <source>
        <strain evidence="12 13">Ben 114</strain>
    </source>
</reference>
<keyword evidence="6 9" id="KW-1133">Transmembrane helix</keyword>
<proteinExistence type="predicted"/>
<evidence type="ECO:0000256" key="6">
    <source>
        <dbReference type="ARBA" id="ARBA00022989"/>
    </source>
</evidence>
<dbReference type="PANTHER" id="PTHR32507">
    <property type="entry name" value="NA(+)/H(+) ANTIPORTER 1"/>
    <property type="match status" value="1"/>
</dbReference>
<dbReference type="GO" id="GO:0015297">
    <property type="term" value="F:antiporter activity"/>
    <property type="evidence" value="ECO:0007669"/>
    <property type="project" value="UniProtKB-KW"/>
</dbReference>
<feature type="transmembrane region" description="Helical" evidence="9">
    <location>
        <begin position="118"/>
        <end position="139"/>
    </location>
</feature>
<dbReference type="Pfam" id="PF00999">
    <property type="entry name" value="Na_H_Exchanger"/>
    <property type="match status" value="1"/>
</dbReference>
<dbReference type="Gene3D" id="1.20.1530.20">
    <property type="match status" value="1"/>
</dbReference>
<evidence type="ECO:0000256" key="1">
    <source>
        <dbReference type="ARBA" id="ARBA00004651"/>
    </source>
</evidence>
<evidence type="ECO:0000256" key="2">
    <source>
        <dbReference type="ARBA" id="ARBA00022448"/>
    </source>
</evidence>
<feature type="transmembrane region" description="Helical" evidence="9">
    <location>
        <begin position="160"/>
        <end position="183"/>
    </location>
</feature>
<dbReference type="EMBL" id="CP053923">
    <property type="protein sequence ID" value="QNT70196.1"/>
    <property type="molecule type" value="Genomic_DNA"/>
</dbReference>
<dbReference type="Gene3D" id="3.40.50.720">
    <property type="entry name" value="NAD(P)-binding Rossmann-like Domain"/>
    <property type="match status" value="1"/>
</dbReference>
<dbReference type="InterPro" id="IPR006153">
    <property type="entry name" value="Cation/H_exchanger_TM"/>
</dbReference>
<keyword evidence="13" id="KW-1185">Reference proteome</keyword>
<evidence type="ECO:0000256" key="4">
    <source>
        <dbReference type="ARBA" id="ARBA00022475"/>
    </source>
</evidence>
<evidence type="ECO:0000256" key="3">
    <source>
        <dbReference type="ARBA" id="ARBA00022449"/>
    </source>
</evidence>
<dbReference type="InterPro" id="IPR036291">
    <property type="entry name" value="NAD(P)-bd_dom_sf"/>
</dbReference>
<feature type="transmembrane region" description="Helical" evidence="9">
    <location>
        <begin position="92"/>
        <end position="112"/>
    </location>
</feature>
<keyword evidence="2" id="KW-0813">Transport</keyword>
<keyword evidence="8 9" id="KW-0472">Membrane</keyword>
<keyword evidence="7" id="KW-0406">Ion transport</keyword>
<dbReference type="KEGG" id="dvn:HQ394_13775"/>
<feature type="transmembrane region" description="Helical" evidence="9">
    <location>
        <begin position="6"/>
        <end position="24"/>
    </location>
</feature>